<comment type="similarity">
    <text evidence="2">Belongs to the fucolectin family.</text>
</comment>
<comment type="subunit">
    <text evidence="3">Homotrimer.</text>
</comment>
<keyword evidence="4" id="KW-0479">Metal-binding</keyword>
<evidence type="ECO:0000256" key="8">
    <source>
        <dbReference type="SAM" id="Phobius"/>
    </source>
</evidence>
<feature type="non-terminal residue" evidence="10">
    <location>
        <position position="958"/>
    </location>
</feature>
<evidence type="ECO:0000256" key="7">
    <source>
        <dbReference type="ARBA" id="ARBA00023157"/>
    </source>
</evidence>
<keyword evidence="6" id="KW-0106">Calcium</keyword>
<organism evidence="10 11">
    <name type="scientific">Tenacibaculum holothuriorum</name>
    <dbReference type="NCBI Taxonomy" id="1635173"/>
    <lineage>
        <taxon>Bacteria</taxon>
        <taxon>Pseudomonadati</taxon>
        <taxon>Bacteroidota</taxon>
        <taxon>Flavobacteriia</taxon>
        <taxon>Flavobacteriales</taxon>
        <taxon>Flavobacteriaceae</taxon>
        <taxon>Tenacibaculum</taxon>
    </lineage>
</organism>
<evidence type="ECO:0000313" key="11">
    <source>
        <dbReference type="Proteomes" id="UP000194221"/>
    </source>
</evidence>
<dbReference type="RefSeq" id="WP_198938408.1">
    <property type="nucleotide sequence ID" value="NZ_LAPZ01000005.1"/>
</dbReference>
<feature type="transmembrane region" description="Helical" evidence="8">
    <location>
        <begin position="12"/>
        <end position="35"/>
    </location>
</feature>
<dbReference type="InterPro" id="IPR013783">
    <property type="entry name" value="Ig-like_fold"/>
</dbReference>
<reference evidence="10 11" key="1">
    <citation type="submission" date="2015-03" db="EMBL/GenBank/DDBJ databases">
        <title>Genome sequence of Tenacibaculum sp. S2-2, isolated from intestinal microbiota of sea cucumber, Apostichopus japonicas.</title>
        <authorList>
            <person name="Shao Z."/>
            <person name="Wang L."/>
            <person name="Li X."/>
        </authorList>
    </citation>
    <scope>NUCLEOTIDE SEQUENCE [LARGE SCALE GENOMIC DNA]</scope>
    <source>
        <strain evidence="10 11">S2-2</strain>
    </source>
</reference>
<dbReference type="GO" id="GO:0042806">
    <property type="term" value="F:fucose binding"/>
    <property type="evidence" value="ECO:0007669"/>
    <property type="project" value="UniProtKB-ARBA"/>
</dbReference>
<keyword evidence="8" id="KW-0472">Membrane</keyword>
<dbReference type="InParanoid" id="A0A1Y2PBM6"/>
<keyword evidence="5" id="KW-0430">Lectin</keyword>
<keyword evidence="8" id="KW-0812">Transmembrane</keyword>
<keyword evidence="7" id="KW-1015">Disulfide bond</keyword>
<dbReference type="SUPFAM" id="SSF49785">
    <property type="entry name" value="Galactose-binding domain-like"/>
    <property type="match status" value="1"/>
</dbReference>
<comment type="caution">
    <text evidence="10">The sequence shown here is derived from an EMBL/GenBank/DDBJ whole genome shotgun (WGS) entry which is preliminary data.</text>
</comment>
<evidence type="ECO:0000313" key="10">
    <source>
        <dbReference type="EMBL" id="OSY87872.1"/>
    </source>
</evidence>
<evidence type="ECO:0000256" key="2">
    <source>
        <dbReference type="ARBA" id="ARBA00010147"/>
    </source>
</evidence>
<protein>
    <recommendedName>
        <fullName evidence="9">F5/8 type C domain-containing protein</fullName>
    </recommendedName>
</protein>
<dbReference type="EMBL" id="LAPZ01000005">
    <property type="protein sequence ID" value="OSY87872.1"/>
    <property type="molecule type" value="Genomic_DNA"/>
</dbReference>
<comment type="function">
    <text evidence="1">Acts as a defensive agent. Recognizes blood group fucosylated oligosaccharides including A, B, H and Lewis B-type antigens. Does not recognize Lewis A antigen and has low affinity for monovalent haptens.</text>
</comment>
<dbReference type="InterPro" id="IPR051941">
    <property type="entry name" value="BG_Antigen-Binding_Lectin"/>
</dbReference>
<evidence type="ECO:0000256" key="3">
    <source>
        <dbReference type="ARBA" id="ARBA00011233"/>
    </source>
</evidence>
<dbReference type="Pfam" id="PF22633">
    <property type="entry name" value="F5_F8_type_C_2"/>
    <property type="match status" value="1"/>
</dbReference>
<sequence length="958" mass="101550">MENYYPQSRKKTIVFNKTLIVFFILSFLSIVSFYGQTTYIDNFNSISYSNNNGNQNFASDWIEDNDDDDPANGRIQVRSNGRLRFQNIDDRSIFRYLDLSGVTPGSTVTLTLDYYATNRGGEGLYILLYNNDTSNYDIVGTINTNTNSSINHPLTSGQISANSEIWIVGTDNSWGGSDRIFIDNVTFTVVPPVIVYDETNSVLANNTGAISGNVLTDGTPDAGTGLFVSEVDVYPAMVGNTYTTLYGSVTIQSNGSYTYNVDENNPAVYGLKAGASLDDVISYTVEDVDGYTDYGILTITINGVNDLPDAVNNTDSITAFTEVDTTGNLITDDTGDGQDIIDRGVSELVWESQYADNSNVNGTSLTIDGVGITLSSNDPDGLGSSSNHQVSYLANGGHTGYLRLTADGTTTSSQDHTITIDFDQAVYNLGFLITDLDYSQGNTWQDQVTVEGSLNGTPVSFNFTTTGGVTQVGANTFYGTGVAIPEDATGNLNVFFDQPIDELKISYNYGPNVTASDPSPQIAGVSDIYWQNNVVTTLLTEIDGSAANLGVSYAGTYGSIIAQADGSYIYTPDTSNPAVINLLVGQTLTETFQYTLSDGSASDTANLIITINGSAVDSDGDSYVDRVDLDDDNDGILDTVECTGTLNVAESGTATQSSIDYGGVPERAIDGTTNGNYFGSPQSTTHTNTEDNPWWQVDLGSEEAITQIVVWNRTDCCTTRLNNFILEILDSSSTVIYTYNHSGSVSGSTTVNLSSFITGQFVRIRLEGTGRILSLAEVQVFACENTDGDTLPNYLDTDSDGDGCYDAVEGSENVDQNDLISSGTHVGRIDIGANGGVDANGVPNLVNTGGAADNGNNTQGQGVGTSATVNTEAVPNLTITNPVAACGAVDITAAAVTVGSTPSGGAFTYWTDATATNTLATPSAITTSGTYYIKLESVTGCYDIKPVTVTITENTAIA</sequence>
<dbReference type="AlphaFoldDB" id="A0A1Y2PBM6"/>
<dbReference type="InterPro" id="IPR010221">
    <property type="entry name" value="VCBS_dom"/>
</dbReference>
<dbReference type="SUPFAM" id="SSF103647">
    <property type="entry name" value="TSP type-3 repeat"/>
    <property type="match status" value="1"/>
</dbReference>
<feature type="domain" description="F5/8 type C" evidence="9">
    <location>
        <begin position="642"/>
        <end position="783"/>
    </location>
</feature>
<name>A0A1Y2PBM6_9FLAO</name>
<dbReference type="Gene3D" id="2.60.120.260">
    <property type="entry name" value="Galactose-binding domain-like"/>
    <property type="match status" value="1"/>
</dbReference>
<dbReference type="PANTHER" id="PTHR45713:SF6">
    <property type="entry name" value="F5_8 TYPE C DOMAIN-CONTAINING PROTEIN"/>
    <property type="match status" value="1"/>
</dbReference>
<evidence type="ECO:0000259" key="9">
    <source>
        <dbReference type="PROSITE" id="PS50022"/>
    </source>
</evidence>
<accession>A0A1Y2PBM6</accession>
<dbReference type="Proteomes" id="UP000194221">
    <property type="component" value="Unassembled WGS sequence"/>
</dbReference>
<dbReference type="InterPro" id="IPR008979">
    <property type="entry name" value="Galactose-bd-like_sf"/>
</dbReference>
<evidence type="ECO:0000256" key="1">
    <source>
        <dbReference type="ARBA" id="ARBA00002219"/>
    </source>
</evidence>
<dbReference type="PROSITE" id="PS50022">
    <property type="entry name" value="FA58C_3"/>
    <property type="match status" value="1"/>
</dbReference>
<dbReference type="Gene3D" id="2.60.40.10">
    <property type="entry name" value="Immunoglobulins"/>
    <property type="match status" value="1"/>
</dbReference>
<evidence type="ECO:0000256" key="5">
    <source>
        <dbReference type="ARBA" id="ARBA00022734"/>
    </source>
</evidence>
<keyword evidence="8" id="KW-1133">Transmembrane helix</keyword>
<evidence type="ECO:0000256" key="4">
    <source>
        <dbReference type="ARBA" id="ARBA00022723"/>
    </source>
</evidence>
<proteinExistence type="inferred from homology"/>
<gene>
    <name evidence="10" type="ORF">WH52_07465</name>
</gene>
<dbReference type="STRING" id="1635173.WH52_07465"/>
<dbReference type="InterPro" id="IPR006585">
    <property type="entry name" value="FTP1"/>
</dbReference>
<dbReference type="PANTHER" id="PTHR45713">
    <property type="entry name" value="FTP DOMAIN-CONTAINING PROTEIN"/>
    <property type="match status" value="1"/>
</dbReference>
<dbReference type="InterPro" id="IPR000421">
    <property type="entry name" value="FA58C"/>
</dbReference>
<keyword evidence="11" id="KW-1185">Reference proteome</keyword>
<dbReference type="GO" id="GO:0010185">
    <property type="term" value="P:regulation of cellular defense response"/>
    <property type="evidence" value="ECO:0007669"/>
    <property type="project" value="UniProtKB-ARBA"/>
</dbReference>
<dbReference type="InterPro" id="IPR028974">
    <property type="entry name" value="TSP_type-3_rpt"/>
</dbReference>
<evidence type="ECO:0000256" key="6">
    <source>
        <dbReference type="ARBA" id="ARBA00022837"/>
    </source>
</evidence>
<dbReference type="SMART" id="SM00607">
    <property type="entry name" value="FTP"/>
    <property type="match status" value="1"/>
</dbReference>
<dbReference type="GO" id="GO:0005509">
    <property type="term" value="F:calcium ion binding"/>
    <property type="evidence" value="ECO:0007669"/>
    <property type="project" value="InterPro"/>
</dbReference>
<dbReference type="NCBIfam" id="TIGR01965">
    <property type="entry name" value="VCBS_repeat"/>
    <property type="match status" value="2"/>
</dbReference>